<protein>
    <submittedName>
        <fullName evidence="2">Uncharacterized protein</fullName>
    </submittedName>
</protein>
<gene>
    <name evidence="2" type="ORF">KMW28_23210</name>
</gene>
<keyword evidence="3" id="KW-1185">Reference proteome</keyword>
<keyword evidence="1" id="KW-0812">Transmembrane</keyword>
<keyword evidence="1" id="KW-0472">Membrane</keyword>
<proteinExistence type="predicted"/>
<reference evidence="2 3" key="1">
    <citation type="submission" date="2021-05" db="EMBL/GenBank/DDBJ databases">
        <title>Comparative genomic studies on the polysaccharide-degrading batcterial strains of the Flammeovirga genus.</title>
        <authorList>
            <person name="Zewei F."/>
            <person name="Zheng Z."/>
            <person name="Yu L."/>
            <person name="Ruyue G."/>
            <person name="Yanhong M."/>
            <person name="Yuanyuan C."/>
            <person name="Jingyan G."/>
            <person name="Wenjun H."/>
        </authorList>
    </citation>
    <scope>NUCLEOTIDE SEQUENCE [LARGE SCALE GENOMIC DNA]</scope>
    <source>
        <strain evidence="2 3">NBRC:100898</strain>
    </source>
</reference>
<dbReference type="RefSeq" id="WP_169662007.1">
    <property type="nucleotide sequence ID" value="NZ_CP076133.1"/>
</dbReference>
<evidence type="ECO:0000313" key="3">
    <source>
        <dbReference type="Proteomes" id="UP000678679"/>
    </source>
</evidence>
<sequence length="184" mass="21065">MGISIKESKQSIKISIASERNNIGFTLVFIALFLMMWSGAIVGLQGFVVIRLIMLSIISLFIIHEIWLLNGDEEIKITKNILEYKRTLFGLPIANVVLDIDEIQCKVIVHPQIRPFFSNRIRSAFRSISIPSRKGVDSYYRTIYGFYDNGVSLRSKTKTIHIGRNILEKDCEKILSLIQLKMKS</sequence>
<evidence type="ECO:0000313" key="2">
    <source>
        <dbReference type="EMBL" id="QWG05333.1"/>
    </source>
</evidence>
<dbReference type="KEGG" id="fya:KMW28_23210"/>
<feature type="transmembrane region" description="Helical" evidence="1">
    <location>
        <begin position="48"/>
        <end position="69"/>
    </location>
</feature>
<dbReference type="Proteomes" id="UP000678679">
    <property type="component" value="Chromosome 2"/>
</dbReference>
<accession>A0AAX1NFY9</accession>
<organism evidence="2 3">
    <name type="scientific">Flammeovirga yaeyamensis</name>
    <dbReference type="NCBI Taxonomy" id="367791"/>
    <lineage>
        <taxon>Bacteria</taxon>
        <taxon>Pseudomonadati</taxon>
        <taxon>Bacteroidota</taxon>
        <taxon>Cytophagia</taxon>
        <taxon>Cytophagales</taxon>
        <taxon>Flammeovirgaceae</taxon>
        <taxon>Flammeovirga</taxon>
    </lineage>
</organism>
<keyword evidence="1" id="KW-1133">Transmembrane helix</keyword>
<dbReference type="EMBL" id="CP076133">
    <property type="protein sequence ID" value="QWG05333.1"/>
    <property type="molecule type" value="Genomic_DNA"/>
</dbReference>
<feature type="transmembrane region" description="Helical" evidence="1">
    <location>
        <begin position="21"/>
        <end position="42"/>
    </location>
</feature>
<dbReference type="AlphaFoldDB" id="A0AAX1NFY9"/>
<name>A0AAX1NFY9_9BACT</name>
<evidence type="ECO:0000256" key="1">
    <source>
        <dbReference type="SAM" id="Phobius"/>
    </source>
</evidence>